<organism evidence="2 3">
    <name type="scientific">Treponema phagedenis</name>
    <dbReference type="NCBI Taxonomy" id="162"/>
    <lineage>
        <taxon>Bacteria</taxon>
        <taxon>Pseudomonadati</taxon>
        <taxon>Spirochaetota</taxon>
        <taxon>Spirochaetia</taxon>
        <taxon>Spirochaetales</taxon>
        <taxon>Treponemataceae</taxon>
        <taxon>Treponema</taxon>
    </lineage>
</organism>
<dbReference type="Proteomes" id="UP000042527">
    <property type="component" value="Unassembled WGS sequence"/>
</dbReference>
<dbReference type="GeneID" id="57752385"/>
<reference evidence="3" key="1">
    <citation type="submission" date="2015-01" db="EMBL/GenBank/DDBJ databases">
        <authorList>
            <person name="Manzoor Shahid"/>
            <person name="Zubair Saima"/>
        </authorList>
    </citation>
    <scope>NUCLEOTIDE SEQUENCE [LARGE SCALE GENOMIC DNA]</scope>
    <source>
        <strain evidence="3">V1</strain>
    </source>
</reference>
<keyword evidence="3" id="KW-1185">Reference proteome</keyword>
<name>A0A0B7GXA6_TREPH</name>
<dbReference type="InterPro" id="IPR010359">
    <property type="entry name" value="IrrE_HExxH"/>
</dbReference>
<sequence length="186" mass="21723">MFKIDNEKKARIAKEFDVKIESVNIIADEYKKIQDGMKEQYLAHIIRTMEIQLQELTENPMFKIIIKPLPLTKDNLSARAQYQRGKFFLIGYSERLNDIQLRVCLAHELGHLYLIEYINSIDKNANLTEKTNMEPLSTVFGILAILDKNDFYSTISDKQLLHKTWEDVLADFKQLQNRNNGIDNIS</sequence>
<accession>A0A0B7GXA6</accession>
<evidence type="ECO:0000313" key="3">
    <source>
        <dbReference type="Proteomes" id="UP000042527"/>
    </source>
</evidence>
<dbReference type="EMBL" id="CDNC01000023">
    <property type="protein sequence ID" value="CEM62217.1"/>
    <property type="molecule type" value="Genomic_DNA"/>
</dbReference>
<proteinExistence type="predicted"/>
<protein>
    <recommendedName>
        <fullName evidence="1">IrrE N-terminal-like domain-containing protein</fullName>
    </recommendedName>
</protein>
<dbReference type="OrthoDB" id="10017492at2"/>
<evidence type="ECO:0000259" key="1">
    <source>
        <dbReference type="Pfam" id="PF06114"/>
    </source>
</evidence>
<dbReference type="AlphaFoldDB" id="A0A0B7GXA6"/>
<evidence type="ECO:0000313" key="2">
    <source>
        <dbReference type="EMBL" id="CEM62217.1"/>
    </source>
</evidence>
<feature type="domain" description="IrrE N-terminal-like" evidence="1">
    <location>
        <begin position="70"/>
        <end position="151"/>
    </location>
</feature>
<gene>
    <name evidence="2" type="ORF">TPHV1_30112</name>
</gene>
<dbReference type="RefSeq" id="WP_024751784.1">
    <property type="nucleotide sequence ID" value="NZ_CDNC01000023.1"/>
</dbReference>
<dbReference type="Pfam" id="PF06114">
    <property type="entry name" value="Peptidase_M78"/>
    <property type="match status" value="1"/>
</dbReference>